<dbReference type="GO" id="GO:0003729">
    <property type="term" value="F:mRNA binding"/>
    <property type="evidence" value="ECO:0007669"/>
    <property type="project" value="TreeGrafter"/>
</dbReference>
<dbReference type="EMBL" id="JAPDMZ010000099">
    <property type="protein sequence ID" value="KAK0550086.1"/>
    <property type="molecule type" value="Genomic_DNA"/>
</dbReference>
<feature type="compositionally biased region" description="Polar residues" evidence="1">
    <location>
        <begin position="759"/>
        <end position="774"/>
    </location>
</feature>
<feature type="compositionally biased region" description="Polar residues" evidence="1">
    <location>
        <begin position="97"/>
        <end position="111"/>
    </location>
</feature>
<dbReference type="CDD" id="cd21134">
    <property type="entry name" value="YTH"/>
    <property type="match status" value="1"/>
</dbReference>
<sequence>MSAANQNPVNSDISLFDKSDSDQSRMVRRHQSLNHHIGRGLASRTNPSQLGSPSAVGSSSTVGRNAAAATLRANADPRLGPSNPYTASNRSPPPSQTGPGNESLRSPTSPSRFAGSIFRDRTTVEREREAGNSGSPTPSHFSGAGDGASSPTPGRTRGLSDAPNSLMTLHAHLQQLDIHGASPSLNSRPVPAPLNPSARPPLETEQSVDSLSTVTARTPTGLMHAPHLAQGSSAATGHDATSTSTAHDSRQSASEGTDSVNAALAQGPQSEAAAEGSGTNKPRKLPSLITNRDALVRGAMGGGPGAASAAPAGFGFTGSLHFEQAGPSGPATAGAVLHPSDPVEPGHTADSALAGIDSPTAFSPIRGDERDDLEELYEGTRSSSLRQNTFDGAIRPSPSSSSIGQKTGSRFNLLRGTKTAAPVAGWRQKDLIAGGRNEPQAGTDEYAGDDYREGPSAHAGTHTTSLGRASSLHHTHGSGSRYKEYASVAPGMPSVPGDGFGNADVQSQWGIALSPQAGANQAPDLFESLLGGGRPARSGSMRVRGSRNQYDEFPRGGIQEASSEVMSSPYASAGAALDASPYQTSSGLGGAASPTSTALEQANIDTMRLSMALAEQQQKTAFLRAQMSMANNGAGMGGGAVPSVPGLGLPYNPSAGMGLGMGIGLGPAQGPGFIPDALNFGGIGGAQVRPPSLSDGFPQDLGARAAQQFGFGGDANSGLGRGQTQNDISGPPLYDPNLMNGPNGSLSTGIGGLPPLTIPSDTTGGPATGTVPSAVTPSSAVQMAQLIAAKGYNPPTFPMRPVNARYFVIKSFTEDDVYKCLKYEIWASTDKGNQRLDRAFRENSRAPGEGGTDGKGTGPGPIYLFFSVNASGHFCGMAQMLTPVDYNTSSNVWAQDGKWKGTFKVRWIFVKDLPNGQLRHIRLTNTPEVKSVTQSRDTQELPREAGEEVLRIMAEYQARTSLLQDMSFYEMQDQRILPLPAHAGAGGAGGSGMAPSAGPIGSQTPQAPDNPRRRHFVSPPYNNANIGAGPGGHGFHNNQRSFQQDQPASAS</sequence>
<keyword evidence="4" id="KW-1185">Reference proteome</keyword>
<feature type="compositionally biased region" description="Basic and acidic residues" evidence="1">
    <location>
        <begin position="118"/>
        <end position="130"/>
    </location>
</feature>
<dbReference type="InterPro" id="IPR007275">
    <property type="entry name" value="YTH_domain"/>
</dbReference>
<evidence type="ECO:0000259" key="2">
    <source>
        <dbReference type="PROSITE" id="PS50882"/>
    </source>
</evidence>
<gene>
    <name evidence="3" type="ORF">OC846_003795</name>
</gene>
<dbReference type="GO" id="GO:0061157">
    <property type="term" value="P:mRNA destabilization"/>
    <property type="evidence" value="ECO:0007669"/>
    <property type="project" value="TreeGrafter"/>
</dbReference>
<dbReference type="Pfam" id="PF04146">
    <property type="entry name" value="YTH"/>
    <property type="match status" value="1"/>
</dbReference>
<protein>
    <recommendedName>
        <fullName evidence="2">YTH domain-containing protein</fullName>
    </recommendedName>
</protein>
<reference evidence="3" key="1">
    <citation type="journal article" date="2023" name="PhytoFront">
        <title>Draft Genome Resources of Seven Strains of Tilletia horrida, Causal Agent of Kernel Smut of Rice.</title>
        <authorList>
            <person name="Khanal S."/>
            <person name="Antony Babu S."/>
            <person name="Zhou X.G."/>
        </authorList>
    </citation>
    <scope>NUCLEOTIDE SEQUENCE</scope>
    <source>
        <strain evidence="3">TX6</strain>
    </source>
</reference>
<dbReference type="InterPro" id="IPR045168">
    <property type="entry name" value="YTH_prot"/>
</dbReference>
<feature type="compositionally biased region" description="Polar residues" evidence="1">
    <location>
        <begin position="230"/>
        <end position="260"/>
    </location>
</feature>
<evidence type="ECO:0000313" key="3">
    <source>
        <dbReference type="EMBL" id="KAK0550086.1"/>
    </source>
</evidence>
<dbReference type="Gene3D" id="3.10.590.10">
    <property type="entry name" value="ph1033 like domains"/>
    <property type="match status" value="1"/>
</dbReference>
<feature type="region of interest" description="Disordered" evidence="1">
    <location>
        <begin position="533"/>
        <end position="554"/>
    </location>
</feature>
<evidence type="ECO:0000313" key="4">
    <source>
        <dbReference type="Proteomes" id="UP001176517"/>
    </source>
</evidence>
<dbReference type="GO" id="GO:0005737">
    <property type="term" value="C:cytoplasm"/>
    <property type="evidence" value="ECO:0007669"/>
    <property type="project" value="TreeGrafter"/>
</dbReference>
<organism evidence="3 4">
    <name type="scientific">Tilletia horrida</name>
    <dbReference type="NCBI Taxonomy" id="155126"/>
    <lineage>
        <taxon>Eukaryota</taxon>
        <taxon>Fungi</taxon>
        <taxon>Dikarya</taxon>
        <taxon>Basidiomycota</taxon>
        <taxon>Ustilaginomycotina</taxon>
        <taxon>Exobasidiomycetes</taxon>
        <taxon>Tilletiales</taxon>
        <taxon>Tilletiaceae</taxon>
        <taxon>Tilletia</taxon>
    </lineage>
</organism>
<feature type="compositionally biased region" description="Basic residues" evidence="1">
    <location>
        <begin position="26"/>
        <end position="38"/>
    </location>
</feature>
<feature type="compositionally biased region" description="Polar residues" evidence="1">
    <location>
        <begin position="1036"/>
        <end position="1051"/>
    </location>
</feature>
<feature type="region of interest" description="Disordered" evidence="1">
    <location>
        <begin position="712"/>
        <end position="774"/>
    </location>
</feature>
<feature type="region of interest" description="Disordered" evidence="1">
    <location>
        <begin position="425"/>
        <end position="484"/>
    </location>
</feature>
<feature type="compositionally biased region" description="Polar residues" evidence="1">
    <location>
        <begin position="397"/>
        <end position="409"/>
    </location>
</feature>
<feature type="compositionally biased region" description="Polar residues" evidence="1">
    <location>
        <begin position="380"/>
        <end position="390"/>
    </location>
</feature>
<accession>A0AAN6GRH2</accession>
<feature type="region of interest" description="Disordered" evidence="1">
    <location>
        <begin position="229"/>
        <end position="287"/>
    </location>
</feature>
<feature type="region of interest" description="Disordered" evidence="1">
    <location>
        <begin position="321"/>
        <end position="409"/>
    </location>
</feature>
<comment type="caution">
    <text evidence="3">The sequence shown here is derived from an EMBL/GenBank/DDBJ whole genome shotgun (WGS) entry which is preliminary data.</text>
</comment>
<feature type="compositionally biased region" description="Polar residues" evidence="1">
    <location>
        <begin position="43"/>
        <end position="63"/>
    </location>
</feature>
<evidence type="ECO:0000256" key="1">
    <source>
        <dbReference type="SAM" id="MobiDB-lite"/>
    </source>
</evidence>
<feature type="region of interest" description="Disordered" evidence="1">
    <location>
        <begin position="980"/>
        <end position="1051"/>
    </location>
</feature>
<dbReference type="PANTHER" id="PTHR12357:SF89">
    <property type="entry name" value="YTH DOMAIN-CONTAINING FAMILY PROTEIN"/>
    <property type="match status" value="1"/>
</dbReference>
<proteinExistence type="predicted"/>
<feature type="compositionally biased region" description="Low complexity" evidence="1">
    <location>
        <begin position="64"/>
        <end position="74"/>
    </location>
</feature>
<feature type="region of interest" description="Disordered" evidence="1">
    <location>
        <begin position="180"/>
        <end position="213"/>
    </location>
</feature>
<name>A0AAN6GRH2_9BASI</name>
<feature type="compositionally biased region" description="Low complexity" evidence="1">
    <location>
        <begin position="993"/>
        <end position="1002"/>
    </location>
</feature>
<feature type="compositionally biased region" description="Polar residues" evidence="1">
    <location>
        <begin position="204"/>
        <end position="213"/>
    </location>
</feature>
<dbReference type="PANTHER" id="PTHR12357">
    <property type="entry name" value="YTH YT521-B HOMOLOGY DOMAIN-CONTAINING"/>
    <property type="match status" value="1"/>
</dbReference>
<dbReference type="PROSITE" id="PS50882">
    <property type="entry name" value="YTH"/>
    <property type="match status" value="1"/>
</dbReference>
<dbReference type="AlphaFoldDB" id="A0AAN6GRH2"/>
<feature type="compositionally biased region" description="Basic and acidic residues" evidence="1">
    <location>
        <begin position="15"/>
        <end position="25"/>
    </location>
</feature>
<feature type="compositionally biased region" description="Polar residues" evidence="1">
    <location>
        <begin position="1"/>
        <end position="13"/>
    </location>
</feature>
<feature type="compositionally biased region" description="Gly residues" evidence="1">
    <location>
        <begin position="712"/>
        <end position="721"/>
    </location>
</feature>
<dbReference type="GO" id="GO:1990247">
    <property type="term" value="F:N6-methyladenosine-containing RNA reader activity"/>
    <property type="evidence" value="ECO:0007669"/>
    <property type="project" value="TreeGrafter"/>
</dbReference>
<feature type="region of interest" description="Disordered" evidence="1">
    <location>
        <begin position="1"/>
        <end position="163"/>
    </location>
</feature>
<dbReference type="Proteomes" id="UP001176517">
    <property type="component" value="Unassembled WGS sequence"/>
</dbReference>
<feature type="domain" description="YTH" evidence="2">
    <location>
        <begin position="804"/>
        <end position="953"/>
    </location>
</feature>